<dbReference type="EMBL" id="NGAF01000043">
    <property type="protein sequence ID" value="OXR40065.1"/>
    <property type="molecule type" value="Genomic_DNA"/>
</dbReference>
<proteinExistence type="predicted"/>
<dbReference type="InterPro" id="IPR011257">
    <property type="entry name" value="DNA_glycosylase"/>
</dbReference>
<sequence>MIMTDHPAWLQTEAGAAYRAVAVGDSAVLIKADSAEGTQVVDSGGSTLRVDTVDPSVLSGPDDLVAPLKDAGIVVRVANPSLWNAVTAAIMRQVVQAGHARTRYLRFCTAYGEPVTRDGLTAWLFPEPHPILALTDEQFGSVGAAFPKSALRDAARGFLTHGEVWETLSAIDLVQALQTIPRVGRWTACTAVADYTNDFSFYDYSDIAVQPAARRLNPERDWPQGAPAFKAAWEEMAGNQLSAWTILTLTWGINHGKLDRSATS</sequence>
<dbReference type="AlphaFoldDB" id="A0A231GU39"/>
<dbReference type="GO" id="GO:0006281">
    <property type="term" value="P:DNA repair"/>
    <property type="evidence" value="ECO:0007669"/>
    <property type="project" value="InterPro"/>
</dbReference>
<dbReference type="Proteomes" id="UP000215506">
    <property type="component" value="Unassembled WGS sequence"/>
</dbReference>
<evidence type="ECO:0000313" key="2">
    <source>
        <dbReference type="Proteomes" id="UP000215506"/>
    </source>
</evidence>
<dbReference type="SUPFAM" id="SSF48150">
    <property type="entry name" value="DNA-glycosylase"/>
    <property type="match status" value="1"/>
</dbReference>
<protein>
    <recommendedName>
        <fullName evidence="3">DNA-3-methyladenine glycosylase II</fullName>
    </recommendedName>
</protein>
<reference evidence="1 2" key="1">
    <citation type="submission" date="2017-07" db="EMBL/GenBank/DDBJ databases">
        <title>First draft Genome Sequence of Nocardia cerradoensis isolated from human infection.</title>
        <authorList>
            <person name="Carrasco G."/>
        </authorList>
    </citation>
    <scope>NUCLEOTIDE SEQUENCE [LARGE SCALE GENOMIC DNA]</scope>
    <source>
        <strain evidence="1 2">CNM20130759</strain>
    </source>
</reference>
<accession>A0A231GU39</accession>
<keyword evidence="2" id="KW-1185">Reference proteome</keyword>
<dbReference type="Gene3D" id="1.10.340.30">
    <property type="entry name" value="Hypothetical protein, domain 2"/>
    <property type="match status" value="1"/>
</dbReference>
<gene>
    <name evidence="1" type="ORF">B7C42_07869</name>
</gene>
<comment type="caution">
    <text evidence="1">The sequence shown here is derived from an EMBL/GenBank/DDBJ whole genome shotgun (WGS) entry which is preliminary data.</text>
</comment>
<dbReference type="RefSeq" id="WP_051043600.1">
    <property type="nucleotide sequence ID" value="NZ_JAAXOR010000001.1"/>
</dbReference>
<evidence type="ECO:0000313" key="1">
    <source>
        <dbReference type="EMBL" id="OXR40065.1"/>
    </source>
</evidence>
<name>A0A231GU39_9NOCA</name>
<dbReference type="GO" id="GO:0003824">
    <property type="term" value="F:catalytic activity"/>
    <property type="evidence" value="ECO:0007669"/>
    <property type="project" value="InterPro"/>
</dbReference>
<organism evidence="1 2">
    <name type="scientific">Nocardia cerradoensis</name>
    <dbReference type="NCBI Taxonomy" id="85688"/>
    <lineage>
        <taxon>Bacteria</taxon>
        <taxon>Bacillati</taxon>
        <taxon>Actinomycetota</taxon>
        <taxon>Actinomycetes</taxon>
        <taxon>Mycobacteriales</taxon>
        <taxon>Nocardiaceae</taxon>
        <taxon>Nocardia</taxon>
    </lineage>
</organism>
<evidence type="ECO:0008006" key="3">
    <source>
        <dbReference type="Google" id="ProtNLM"/>
    </source>
</evidence>